<dbReference type="Pfam" id="PF00580">
    <property type="entry name" value="UvrD-helicase"/>
    <property type="match status" value="1"/>
</dbReference>
<keyword evidence="4" id="KW-0227">DNA damage</keyword>
<accession>A0A9D7XDL4</accession>
<organism evidence="19 20">
    <name type="scientific">Candidatus Defluviibacterium haderslevense</name>
    <dbReference type="NCBI Taxonomy" id="2981993"/>
    <lineage>
        <taxon>Bacteria</taxon>
        <taxon>Pseudomonadati</taxon>
        <taxon>Bacteroidota</taxon>
        <taxon>Saprospiria</taxon>
        <taxon>Saprospirales</taxon>
        <taxon>Saprospiraceae</taxon>
        <taxon>Candidatus Defluviibacterium</taxon>
    </lineage>
</organism>
<dbReference type="InterPro" id="IPR000212">
    <property type="entry name" value="DNA_helicase_UvrD/REP"/>
</dbReference>
<dbReference type="Pfam" id="PF13361">
    <property type="entry name" value="UvrD_C"/>
    <property type="match status" value="1"/>
</dbReference>
<dbReference type="InterPro" id="IPR011335">
    <property type="entry name" value="Restrct_endonuc-II-like"/>
</dbReference>
<feature type="domain" description="UvrD-like helicase C-terminal" evidence="18">
    <location>
        <begin position="343"/>
        <end position="650"/>
    </location>
</feature>
<keyword evidence="11" id="KW-0413">Isomerase</keyword>
<evidence type="ECO:0000256" key="4">
    <source>
        <dbReference type="ARBA" id="ARBA00022763"/>
    </source>
</evidence>
<dbReference type="GO" id="GO:0004527">
    <property type="term" value="F:exonuclease activity"/>
    <property type="evidence" value="ECO:0007669"/>
    <property type="project" value="UniProtKB-KW"/>
</dbReference>
<gene>
    <name evidence="19" type="ORF">IPO85_04045</name>
</gene>
<dbReference type="EC" id="5.6.2.4" evidence="13"/>
<evidence type="ECO:0000256" key="7">
    <source>
        <dbReference type="ARBA" id="ARBA00022839"/>
    </source>
</evidence>
<dbReference type="EMBL" id="JADKFW010000004">
    <property type="protein sequence ID" value="MBK9716681.1"/>
    <property type="molecule type" value="Genomic_DNA"/>
</dbReference>
<dbReference type="Gene3D" id="3.90.320.10">
    <property type="match status" value="1"/>
</dbReference>
<keyword evidence="3 16" id="KW-0547">Nucleotide-binding</keyword>
<comment type="caution">
    <text evidence="19">The sequence shown here is derived from an EMBL/GenBank/DDBJ whole genome shotgun (WGS) entry which is preliminary data.</text>
</comment>
<dbReference type="SUPFAM" id="SSF52540">
    <property type="entry name" value="P-loop containing nucleoside triphosphate hydrolases"/>
    <property type="match status" value="1"/>
</dbReference>
<keyword evidence="10" id="KW-0234">DNA repair</keyword>
<evidence type="ECO:0000256" key="3">
    <source>
        <dbReference type="ARBA" id="ARBA00022741"/>
    </source>
</evidence>
<dbReference type="Pfam" id="PF12705">
    <property type="entry name" value="PDDEXK_1"/>
    <property type="match status" value="1"/>
</dbReference>
<keyword evidence="9" id="KW-0238">DNA-binding</keyword>
<sequence length="1051" mass="121642">MKEHTNDYTQVFESELGKLNQNQKLAVDSIEGPVMVIAGPGTGKTQILALRIGNIIINSGIEAKNILCLTYTEAGATAMRKRLAEFFGGIAYDVSIYTFHGFCNKIIKDNPKSFELYGEHDLVSSLELNQIIHEILQGLSPSDALYNYHGNYTELNKNLITFFHDIKSESWDPKDIIEAIEFDINNLRLDPNYYYKRKSGIYNKGDFKESAFKEQVEKFERTKSALKLYELFQNAMIKNNRYDYDDLIQWVIKKFINDDSFLGKYQELYQYILIDEYQDTNGSQNELVSLLVSYWDQPNIFVVGDDDQAIYRFQGANVRNMIDFKNKYNPEIILLKENYRSSQAILDLSGCSIRNNKERLINELEGLDKDLIAAGTYSKLVSKPEYITYSDVKTEIYETVNYIDQLIKNHKVPGKEIAILFRKNLDGIPYAKLLQAKQIPIFASKEINVLDDPLLLQILNILKYFEQDINDPLGSDLLLYQILHSIFIPISTIDIGIMALHLRNKKNNVTLSSDKVILNDSLIMLMNNSEALTNAGVLHESEIYGIAQKIIALGKERSLLTTQMFLEKILYEFNILQFILNHNNRDQYLQILNTFFEFIKNESVKNPKISLEQLLTMIRQMQDNNIGLPLMLFSGGRHGVHLGTLHSAKGLEFDHVFMVSNTERNWNTSSRQNFKLPSKYVKSDSGSDEDARRLFYVGTTRARKVLKLSYSLQDGNKNENIPSRYMGEIQHIPEIERLKINGTNDTISYTLFEEMNYVKKEFVKIDQLRFDTFFENFQLTTTSMDKYLKCPLAFYYEKVLRVPSGRSPHMGFGNAIHHTLQFYLDDQFYKQEFQEEKLISIFNSKMAIYKSHFTEKQFETYSYEGIRSLSGFLKKYLPEWKGVLKMDMEHKIKNLYRGVPIAGQIDRIDEISNGYRVIDYKTGKADNISEKTRGRSEKLPLGSDYFRQMIFYRLLLDAQIQYSGKVVSGLFHFVNQDKKGEYQTREIQVTQEDKLWLGDMIVDVYSKIKNQVFEPGCGSSECIWCTYVNSGSLPIDQSNAEEDTINDELVN</sequence>
<evidence type="ECO:0000259" key="18">
    <source>
        <dbReference type="PROSITE" id="PS51217"/>
    </source>
</evidence>
<feature type="binding site" evidence="16">
    <location>
        <begin position="38"/>
        <end position="45"/>
    </location>
    <ligand>
        <name>ATP</name>
        <dbReference type="ChEBI" id="CHEBI:30616"/>
    </ligand>
</feature>
<keyword evidence="2" id="KW-0540">Nuclease</keyword>
<dbReference type="GO" id="GO:0043138">
    <property type="term" value="F:3'-5' DNA helicase activity"/>
    <property type="evidence" value="ECO:0007669"/>
    <property type="project" value="UniProtKB-EC"/>
</dbReference>
<dbReference type="PANTHER" id="PTHR11070:SF2">
    <property type="entry name" value="ATP-DEPENDENT DNA HELICASE SRS2"/>
    <property type="match status" value="1"/>
</dbReference>
<evidence type="ECO:0000256" key="1">
    <source>
        <dbReference type="ARBA" id="ARBA00009922"/>
    </source>
</evidence>
<evidence type="ECO:0000256" key="6">
    <source>
        <dbReference type="ARBA" id="ARBA00022806"/>
    </source>
</evidence>
<protein>
    <recommendedName>
        <fullName evidence="13">DNA 3'-5' helicase</fullName>
        <ecNumber evidence="13">5.6.2.4</ecNumber>
    </recommendedName>
    <alternativeName>
        <fullName evidence="14">DNA 3'-5' helicase II</fullName>
    </alternativeName>
</protein>
<dbReference type="SUPFAM" id="SSF52980">
    <property type="entry name" value="Restriction endonuclease-like"/>
    <property type="match status" value="1"/>
</dbReference>
<feature type="domain" description="UvrD-like helicase ATP-binding" evidence="17">
    <location>
        <begin position="17"/>
        <end position="342"/>
    </location>
</feature>
<reference evidence="19 20" key="1">
    <citation type="submission" date="2020-10" db="EMBL/GenBank/DDBJ databases">
        <title>Connecting structure to function with the recovery of over 1000 high-quality activated sludge metagenome-assembled genomes encoding full-length rRNA genes using long-read sequencing.</title>
        <authorList>
            <person name="Singleton C.M."/>
            <person name="Petriglieri F."/>
            <person name="Kristensen J.M."/>
            <person name="Kirkegaard R.H."/>
            <person name="Michaelsen T.Y."/>
            <person name="Andersen M.H."/>
            <person name="Karst S.M."/>
            <person name="Dueholm M.S."/>
            <person name="Nielsen P.H."/>
            <person name="Albertsen M."/>
        </authorList>
    </citation>
    <scope>NUCLEOTIDE SEQUENCE [LARGE SCALE GENOMIC DNA]</scope>
    <source>
        <strain evidence="19">Ribe_18-Q3-R11-54_BAT3C.373</strain>
    </source>
</reference>
<keyword evidence="8 16" id="KW-0067">ATP-binding</keyword>
<dbReference type="Gene3D" id="1.10.10.160">
    <property type="match status" value="1"/>
</dbReference>
<dbReference type="GO" id="GO:0003677">
    <property type="term" value="F:DNA binding"/>
    <property type="evidence" value="ECO:0007669"/>
    <property type="project" value="UniProtKB-KW"/>
</dbReference>
<comment type="catalytic activity">
    <reaction evidence="15">
        <text>ATP + H2O = ADP + phosphate + H(+)</text>
        <dbReference type="Rhea" id="RHEA:13065"/>
        <dbReference type="ChEBI" id="CHEBI:15377"/>
        <dbReference type="ChEBI" id="CHEBI:15378"/>
        <dbReference type="ChEBI" id="CHEBI:30616"/>
        <dbReference type="ChEBI" id="CHEBI:43474"/>
        <dbReference type="ChEBI" id="CHEBI:456216"/>
        <dbReference type="EC" id="5.6.2.4"/>
    </reaction>
</comment>
<comment type="similarity">
    <text evidence="1">Belongs to the helicase family. UvrD subfamily.</text>
</comment>
<dbReference type="InterPro" id="IPR013986">
    <property type="entry name" value="DExx_box_DNA_helicase_dom_sf"/>
</dbReference>
<evidence type="ECO:0000256" key="2">
    <source>
        <dbReference type="ARBA" id="ARBA00022722"/>
    </source>
</evidence>
<evidence type="ECO:0000256" key="15">
    <source>
        <dbReference type="ARBA" id="ARBA00048988"/>
    </source>
</evidence>
<comment type="catalytic activity">
    <reaction evidence="12">
        <text>Couples ATP hydrolysis with the unwinding of duplex DNA by translocating in the 3'-5' direction.</text>
        <dbReference type="EC" id="5.6.2.4"/>
    </reaction>
</comment>
<keyword evidence="5 16" id="KW-0378">Hydrolase</keyword>
<dbReference type="InterPro" id="IPR027417">
    <property type="entry name" value="P-loop_NTPase"/>
</dbReference>
<dbReference type="PROSITE" id="PS51198">
    <property type="entry name" value="UVRD_HELICASE_ATP_BIND"/>
    <property type="match status" value="1"/>
</dbReference>
<dbReference type="PANTHER" id="PTHR11070">
    <property type="entry name" value="UVRD / RECB / PCRA DNA HELICASE FAMILY MEMBER"/>
    <property type="match status" value="1"/>
</dbReference>
<dbReference type="InterPro" id="IPR011604">
    <property type="entry name" value="PDDEXK-like_dom_sf"/>
</dbReference>
<dbReference type="InterPro" id="IPR038726">
    <property type="entry name" value="PDDEXK_AddAB-type"/>
</dbReference>
<evidence type="ECO:0000256" key="12">
    <source>
        <dbReference type="ARBA" id="ARBA00034617"/>
    </source>
</evidence>
<evidence type="ECO:0000256" key="14">
    <source>
        <dbReference type="ARBA" id="ARBA00034923"/>
    </source>
</evidence>
<evidence type="ECO:0000256" key="10">
    <source>
        <dbReference type="ARBA" id="ARBA00023204"/>
    </source>
</evidence>
<evidence type="ECO:0000256" key="16">
    <source>
        <dbReference type="PROSITE-ProRule" id="PRU00560"/>
    </source>
</evidence>
<evidence type="ECO:0000259" key="17">
    <source>
        <dbReference type="PROSITE" id="PS51198"/>
    </source>
</evidence>
<evidence type="ECO:0000256" key="13">
    <source>
        <dbReference type="ARBA" id="ARBA00034808"/>
    </source>
</evidence>
<dbReference type="AlphaFoldDB" id="A0A9D7XDL4"/>
<evidence type="ECO:0000256" key="5">
    <source>
        <dbReference type="ARBA" id="ARBA00022801"/>
    </source>
</evidence>
<keyword evidence="7" id="KW-0269">Exonuclease</keyword>
<name>A0A9D7XDL4_9BACT</name>
<dbReference type="GO" id="GO:0005524">
    <property type="term" value="F:ATP binding"/>
    <property type="evidence" value="ECO:0007669"/>
    <property type="project" value="UniProtKB-UniRule"/>
</dbReference>
<keyword evidence="6 16" id="KW-0347">Helicase</keyword>
<proteinExistence type="inferred from homology"/>
<dbReference type="InterPro" id="IPR014017">
    <property type="entry name" value="DNA_helicase_UvrD-like_C"/>
</dbReference>
<dbReference type="Proteomes" id="UP000808349">
    <property type="component" value="Unassembled WGS sequence"/>
</dbReference>
<dbReference type="InterPro" id="IPR014016">
    <property type="entry name" value="UvrD-like_ATP-bd"/>
</dbReference>
<evidence type="ECO:0000313" key="20">
    <source>
        <dbReference type="Proteomes" id="UP000808349"/>
    </source>
</evidence>
<dbReference type="Gene3D" id="1.10.486.10">
    <property type="entry name" value="PCRA, domain 4"/>
    <property type="match status" value="1"/>
</dbReference>
<dbReference type="CDD" id="cd17932">
    <property type="entry name" value="DEXQc_UvrD"/>
    <property type="match status" value="1"/>
</dbReference>
<evidence type="ECO:0000256" key="11">
    <source>
        <dbReference type="ARBA" id="ARBA00023235"/>
    </source>
</evidence>
<evidence type="ECO:0000313" key="19">
    <source>
        <dbReference type="EMBL" id="MBK9716681.1"/>
    </source>
</evidence>
<dbReference type="PROSITE" id="PS51217">
    <property type="entry name" value="UVRD_HELICASE_CTER"/>
    <property type="match status" value="1"/>
</dbReference>
<evidence type="ECO:0000256" key="8">
    <source>
        <dbReference type="ARBA" id="ARBA00022840"/>
    </source>
</evidence>
<dbReference type="GO" id="GO:0000725">
    <property type="term" value="P:recombinational repair"/>
    <property type="evidence" value="ECO:0007669"/>
    <property type="project" value="TreeGrafter"/>
</dbReference>
<evidence type="ECO:0000256" key="9">
    <source>
        <dbReference type="ARBA" id="ARBA00023125"/>
    </source>
</evidence>
<dbReference type="Gene3D" id="3.40.50.300">
    <property type="entry name" value="P-loop containing nucleotide triphosphate hydrolases"/>
    <property type="match status" value="2"/>
</dbReference>